<dbReference type="SUPFAM" id="SSF51658">
    <property type="entry name" value="Xylose isomerase-like"/>
    <property type="match status" value="1"/>
</dbReference>
<dbReference type="HOGENOM" id="CLU_050006_7_2_2"/>
<reference evidence="2 3" key="1">
    <citation type="submission" date="2014-07" db="EMBL/GenBank/DDBJ databases">
        <title>Methanogenic archaea and the global carbon cycle.</title>
        <authorList>
            <person name="Henriksen J.R."/>
            <person name="Luke J."/>
            <person name="Reinhart S."/>
            <person name="Benedict M.N."/>
            <person name="Youngblut N.D."/>
            <person name="Metcalf M.E."/>
            <person name="Whitaker R.J."/>
            <person name="Metcalf W.W."/>
        </authorList>
    </citation>
    <scope>NUCLEOTIDE SEQUENCE [LARGE SCALE GENOMIC DNA]</scope>
    <source>
        <strain evidence="2 3">Z-7289</strain>
    </source>
</reference>
<dbReference type="InterPro" id="IPR036237">
    <property type="entry name" value="Xyl_isomerase-like_sf"/>
</dbReference>
<dbReference type="PANTHER" id="PTHR12110">
    <property type="entry name" value="HYDROXYPYRUVATE ISOMERASE"/>
    <property type="match status" value="1"/>
</dbReference>
<dbReference type="EMBL" id="CP009515">
    <property type="protein sequence ID" value="AKB73331.1"/>
    <property type="molecule type" value="Genomic_DNA"/>
</dbReference>
<dbReference type="PATRIC" id="fig|1434111.4.peg.83"/>
<dbReference type="InterPro" id="IPR050312">
    <property type="entry name" value="IolE/XylAMocC-like"/>
</dbReference>
<dbReference type="PANTHER" id="PTHR12110:SF21">
    <property type="entry name" value="XYLOSE ISOMERASE-LIKE TIM BARREL DOMAIN-CONTAINING PROTEIN"/>
    <property type="match status" value="1"/>
</dbReference>
<dbReference type="Proteomes" id="UP000033072">
    <property type="component" value="Chromosome"/>
</dbReference>
<dbReference type="Pfam" id="PF01261">
    <property type="entry name" value="AP_endonuc_2"/>
    <property type="match status" value="1"/>
</dbReference>
<dbReference type="AlphaFoldDB" id="A0A0E3S079"/>
<gene>
    <name evidence="2" type="ORF">MSLAZ_0070</name>
</gene>
<dbReference type="Gene3D" id="3.20.20.150">
    <property type="entry name" value="Divalent-metal-dependent TIM barrel enzymes"/>
    <property type="match status" value="1"/>
</dbReference>
<evidence type="ECO:0000313" key="2">
    <source>
        <dbReference type="EMBL" id="AKB73331.1"/>
    </source>
</evidence>
<proteinExistence type="predicted"/>
<sequence>MIFGASSFAGSLQELKENVGSIELYVPKLGIYNGSVLERKELERILDEMSVYHFEGTVHAPYFAADPKYPAALQVDTAKMGDREFTLLEESMAIANSIGSHVVVLHPGRIGPDRKKSFSSMVNNLRFLSSLAEDYGVMLGLENKEGTDTSNFCCEAEELSRTIEIVNSDNLKATFDIGHANLTCGGDSEKLRTFVRTLQKHIIHLHLHDNSGQWTEKYDGDEHMAPGKGCVDFSALKLLSDYRGVYNLEVFSLEDVQLGKEIIEKALFPDTV</sequence>
<feature type="domain" description="Xylose isomerase-like TIM barrel" evidence="1">
    <location>
        <begin position="21"/>
        <end position="253"/>
    </location>
</feature>
<dbReference type="STRING" id="1434111.MSLAZ_0070"/>
<dbReference type="KEGG" id="mls:MSLAZ_0070"/>
<keyword evidence="3" id="KW-1185">Reference proteome</keyword>
<dbReference type="RefSeq" id="WP_048124059.1">
    <property type="nucleotide sequence ID" value="NZ_CP009515.1"/>
</dbReference>
<dbReference type="GO" id="GO:0016853">
    <property type="term" value="F:isomerase activity"/>
    <property type="evidence" value="ECO:0007669"/>
    <property type="project" value="UniProtKB-KW"/>
</dbReference>
<dbReference type="InterPro" id="IPR013022">
    <property type="entry name" value="Xyl_isomerase-like_TIM-brl"/>
</dbReference>
<name>A0A0E3S079_9EURY</name>
<protein>
    <submittedName>
        <fullName evidence="2">Sugar phosphate isomerase/epimerase</fullName>
    </submittedName>
</protein>
<dbReference type="OrthoDB" id="59344at2157"/>
<evidence type="ECO:0000259" key="1">
    <source>
        <dbReference type="Pfam" id="PF01261"/>
    </source>
</evidence>
<organism evidence="2 3">
    <name type="scientific">Methanosarcina lacustris Z-7289</name>
    <dbReference type="NCBI Taxonomy" id="1434111"/>
    <lineage>
        <taxon>Archaea</taxon>
        <taxon>Methanobacteriati</taxon>
        <taxon>Methanobacteriota</taxon>
        <taxon>Stenosarchaea group</taxon>
        <taxon>Methanomicrobia</taxon>
        <taxon>Methanosarcinales</taxon>
        <taxon>Methanosarcinaceae</taxon>
        <taxon>Methanosarcina</taxon>
    </lineage>
</organism>
<accession>A0A0E3S079</accession>
<dbReference type="GeneID" id="24804738"/>
<keyword evidence="2" id="KW-0413">Isomerase</keyword>
<evidence type="ECO:0000313" key="3">
    <source>
        <dbReference type="Proteomes" id="UP000033072"/>
    </source>
</evidence>